<keyword evidence="3" id="KW-1185">Reference proteome</keyword>
<accession>A0A1I2IAS1</accession>
<keyword evidence="1" id="KW-0732">Signal</keyword>
<dbReference type="EMBL" id="FONY01000029">
    <property type="protein sequence ID" value="SFF38207.1"/>
    <property type="molecule type" value="Genomic_DNA"/>
</dbReference>
<proteinExistence type="predicted"/>
<gene>
    <name evidence="2" type="ORF">SAMN04488541_102948</name>
</gene>
<dbReference type="InterPro" id="IPR025345">
    <property type="entry name" value="DUF4249"/>
</dbReference>
<sequence>MKTSFLNLILAILTISLLASCEDVIDIDLKQGKTLLVVDGQITTLNRPDTIRLTLTAPYFENKPAPTVVDALVTIADSEGKSETLKPVGNGKYVINMRGKIGNSYTLTIKHNGEEYEAVTKINRITDIDSLVTRFEKPTPSMEEGYYAYLFVPEPAGVGDYYRFKVYKNDTLANQPEDLTVAYDKLVDGNRIDNLRLNDKPYKKNDKIKVEILAITEDHFQFYVELEAQINNGGMNARPPANVRTNIFNKNPKGSRAVGYFGGMSVSSATIIVK</sequence>
<reference evidence="2 3" key="1">
    <citation type="submission" date="2016-10" db="EMBL/GenBank/DDBJ databases">
        <authorList>
            <person name="de Groot N.N."/>
        </authorList>
    </citation>
    <scope>NUCLEOTIDE SEQUENCE [LARGE SCALE GENOMIC DNA]</scope>
    <source>
        <strain>GEY</strain>
        <strain evidence="3">DSM 9560</strain>
    </source>
</reference>
<dbReference type="Pfam" id="PF14054">
    <property type="entry name" value="DUF4249"/>
    <property type="match status" value="1"/>
</dbReference>
<protein>
    <recommendedName>
        <fullName evidence="4">DUF4249 domain-containing protein</fullName>
    </recommendedName>
</protein>
<feature type="signal peptide" evidence="1">
    <location>
        <begin position="1"/>
        <end position="21"/>
    </location>
</feature>
<evidence type="ECO:0000313" key="2">
    <source>
        <dbReference type="EMBL" id="SFF38207.1"/>
    </source>
</evidence>
<feature type="chain" id="PRO_5011750265" description="DUF4249 domain-containing protein" evidence="1">
    <location>
        <begin position="22"/>
        <end position="274"/>
    </location>
</feature>
<dbReference type="PROSITE" id="PS51257">
    <property type="entry name" value="PROKAR_LIPOPROTEIN"/>
    <property type="match status" value="1"/>
</dbReference>
<dbReference type="STRING" id="1003.SAMN04488541_102948"/>
<dbReference type="OrthoDB" id="637707at2"/>
<organism evidence="2 3">
    <name type="scientific">Thermoflexibacter ruber</name>
    <dbReference type="NCBI Taxonomy" id="1003"/>
    <lineage>
        <taxon>Bacteria</taxon>
        <taxon>Pseudomonadati</taxon>
        <taxon>Bacteroidota</taxon>
        <taxon>Cytophagia</taxon>
        <taxon>Cytophagales</taxon>
        <taxon>Thermoflexibacteraceae</taxon>
        <taxon>Thermoflexibacter</taxon>
    </lineage>
</organism>
<evidence type="ECO:0000256" key="1">
    <source>
        <dbReference type="SAM" id="SignalP"/>
    </source>
</evidence>
<evidence type="ECO:0008006" key="4">
    <source>
        <dbReference type="Google" id="ProtNLM"/>
    </source>
</evidence>
<evidence type="ECO:0000313" key="3">
    <source>
        <dbReference type="Proteomes" id="UP000199513"/>
    </source>
</evidence>
<name>A0A1I2IAS1_9BACT</name>
<dbReference type="AlphaFoldDB" id="A0A1I2IAS1"/>
<dbReference type="RefSeq" id="WP_091548337.1">
    <property type="nucleotide sequence ID" value="NZ_FONY01000029.1"/>
</dbReference>
<dbReference type="Proteomes" id="UP000199513">
    <property type="component" value="Unassembled WGS sequence"/>
</dbReference>